<comment type="similarity">
    <text evidence="1">Belongs to the prokaryotic molybdopterin-containing oxidoreductase family.</text>
</comment>
<dbReference type="InterPro" id="IPR050612">
    <property type="entry name" value="Prok_Mopterin_Oxidored"/>
</dbReference>
<protein>
    <submittedName>
        <fullName evidence="6">Anaerobic selenocysteine-containing dehydrogenase</fullName>
    </submittedName>
</protein>
<evidence type="ECO:0000256" key="2">
    <source>
        <dbReference type="ARBA" id="ARBA00022723"/>
    </source>
</evidence>
<dbReference type="InterPro" id="IPR006656">
    <property type="entry name" value="Mopterin_OxRdtase"/>
</dbReference>
<evidence type="ECO:0000313" key="6">
    <source>
        <dbReference type="EMBL" id="ROR01814.1"/>
    </source>
</evidence>
<keyword evidence="4" id="KW-0411">Iron-sulfur</keyword>
<dbReference type="SUPFAM" id="SSF53706">
    <property type="entry name" value="Formate dehydrogenase/DMSO reductase, domains 1-3"/>
    <property type="match status" value="1"/>
</dbReference>
<accession>A0A3N1VG50</accession>
<keyword evidence="7" id="KW-1185">Reference proteome</keyword>
<dbReference type="OrthoDB" id="9810782at2"/>
<dbReference type="GO" id="GO:0046872">
    <property type="term" value="F:metal ion binding"/>
    <property type="evidence" value="ECO:0007669"/>
    <property type="project" value="UniProtKB-KW"/>
</dbReference>
<dbReference type="InterPro" id="IPR006657">
    <property type="entry name" value="MoPterin_dinucl-bd_dom"/>
</dbReference>
<dbReference type="SUPFAM" id="SSF50692">
    <property type="entry name" value="ADC-like"/>
    <property type="match status" value="1"/>
</dbReference>
<dbReference type="PANTHER" id="PTHR43742:SF6">
    <property type="entry name" value="OXIDOREDUCTASE YYAE-RELATED"/>
    <property type="match status" value="1"/>
</dbReference>
<keyword evidence="2" id="KW-0479">Metal-binding</keyword>
<dbReference type="SMART" id="SM00926">
    <property type="entry name" value="Molybdop_Fe4S4"/>
    <property type="match status" value="1"/>
</dbReference>
<dbReference type="Pfam" id="PF00384">
    <property type="entry name" value="Molybdopterin"/>
    <property type="match status" value="1"/>
</dbReference>
<keyword evidence="3" id="KW-0408">Iron</keyword>
<comment type="caution">
    <text evidence="6">The sequence shown here is derived from an EMBL/GenBank/DDBJ whole genome shotgun (WGS) entry which is preliminary data.</text>
</comment>
<dbReference type="InterPro" id="IPR006963">
    <property type="entry name" value="Mopterin_OxRdtase_4Fe-4S_dom"/>
</dbReference>
<evidence type="ECO:0000256" key="1">
    <source>
        <dbReference type="ARBA" id="ARBA00010312"/>
    </source>
</evidence>
<dbReference type="Gene3D" id="2.40.40.20">
    <property type="match status" value="1"/>
</dbReference>
<gene>
    <name evidence="6" type="ORF">EDC27_1003</name>
</gene>
<dbReference type="GO" id="GO:0051536">
    <property type="term" value="F:iron-sulfur cluster binding"/>
    <property type="evidence" value="ECO:0007669"/>
    <property type="project" value="UniProtKB-KW"/>
</dbReference>
<evidence type="ECO:0000256" key="3">
    <source>
        <dbReference type="ARBA" id="ARBA00023004"/>
    </source>
</evidence>
<dbReference type="Proteomes" id="UP000276223">
    <property type="component" value="Unassembled WGS sequence"/>
</dbReference>
<dbReference type="PROSITE" id="PS51669">
    <property type="entry name" value="4FE4S_MOW_BIS_MGD"/>
    <property type="match status" value="1"/>
</dbReference>
<dbReference type="RefSeq" id="WP_123289505.1">
    <property type="nucleotide sequence ID" value="NZ_RJVA01000010.1"/>
</dbReference>
<dbReference type="Pfam" id="PF01568">
    <property type="entry name" value="Molydop_binding"/>
    <property type="match status" value="1"/>
</dbReference>
<reference evidence="6 7" key="1">
    <citation type="submission" date="2018-11" db="EMBL/GenBank/DDBJ databases">
        <title>Genomic Encyclopedia of Type Strains, Phase IV (KMG-IV): sequencing the most valuable type-strain genomes for metagenomic binning, comparative biology and taxonomic classification.</title>
        <authorList>
            <person name="Goeker M."/>
        </authorList>
    </citation>
    <scope>NUCLEOTIDE SEQUENCE [LARGE SCALE GENOMIC DNA]</scope>
    <source>
        <strain evidence="6 7">DSM 22027</strain>
    </source>
</reference>
<dbReference type="Gene3D" id="3.40.50.740">
    <property type="match status" value="1"/>
</dbReference>
<dbReference type="GO" id="GO:0043546">
    <property type="term" value="F:molybdopterin cofactor binding"/>
    <property type="evidence" value="ECO:0007669"/>
    <property type="project" value="InterPro"/>
</dbReference>
<dbReference type="PANTHER" id="PTHR43742">
    <property type="entry name" value="TRIMETHYLAMINE-N-OXIDE REDUCTASE"/>
    <property type="match status" value="1"/>
</dbReference>
<dbReference type="Pfam" id="PF04879">
    <property type="entry name" value="Molybdop_Fe4S4"/>
    <property type="match status" value="1"/>
</dbReference>
<dbReference type="Gene3D" id="3.40.228.10">
    <property type="entry name" value="Dimethylsulfoxide Reductase, domain 2"/>
    <property type="match status" value="1"/>
</dbReference>
<dbReference type="GO" id="GO:0016491">
    <property type="term" value="F:oxidoreductase activity"/>
    <property type="evidence" value="ECO:0007669"/>
    <property type="project" value="InterPro"/>
</dbReference>
<dbReference type="EMBL" id="RJVA01000010">
    <property type="protein sequence ID" value="ROR01814.1"/>
    <property type="molecule type" value="Genomic_DNA"/>
</dbReference>
<sequence>MAQEWFRTHCARFDHGGCGLKVSLKDGRVDKVVPDPDDPFSHGWHCRKGLSAKERLESDLRLTQPLRRNGPRGSGLWEPIGWDQALDFLAQQFIRAIETSGPESVAFAQGAPKGPEFFLLLRLANLLRCPNVAGSQHVCHMPREQMALVTCGFFPVADLEGPSRCVLLWGSNPPATNEEGVLGGHLHACLKQGARLVVVDPLRTALAEKADVWLQIRPGTDDLLAMGFLHIILEEGIYDREFVERWTVGFDDLRQAVKPYTPQRVAAGCWVSEEKIRAAARLYAQSRPACLQWGNAVEHTPKSANTCRALVHLMAVTGNLEQPGGNIRAEMPRLLALKDMIALDEFPDRPKKLLNRHHGILPRLISVPSWMVVQSIVDQAPYPIRCLYVQGSNPLLSYTEAEVVKKALESLDFLAVADQVMTPTAALADLVLPVALPMEYDDIGHYGLPHGFITARPKLVDPPDACRSDLWIINEWAKRMGLGDRFWPKAEDILEAIVAPSGLTYGEFCQRGVLFGPKRYRTYQDKGFKTPSGKVELRSSLMEKWGFAGLPAAEDPEPLPDDFPFLLTSRKPKDFFHSAYRHLERLRREHREPTVWISLDSASRLGISEGQEIFIETAHGRITQRAHLTDALQHPVVLADFGWWFPEKVDDPMRGWQVSNLNRVTAVTRTDPVMATPQVRAIPCRLIPA</sequence>
<dbReference type="InterPro" id="IPR009010">
    <property type="entry name" value="Asp_de-COase-like_dom_sf"/>
</dbReference>
<name>A0A3N1VG50_9BACT</name>
<feature type="domain" description="4Fe-4S Mo/W bis-MGD-type" evidence="5">
    <location>
        <begin position="3"/>
        <end position="60"/>
    </location>
</feature>
<dbReference type="AlphaFoldDB" id="A0A3N1VG50"/>
<organism evidence="6 7">
    <name type="scientific">Desulfosoma caldarium</name>
    <dbReference type="NCBI Taxonomy" id="610254"/>
    <lineage>
        <taxon>Bacteria</taxon>
        <taxon>Pseudomonadati</taxon>
        <taxon>Thermodesulfobacteriota</taxon>
        <taxon>Syntrophobacteria</taxon>
        <taxon>Syntrophobacterales</taxon>
        <taxon>Syntrophobacteraceae</taxon>
        <taxon>Desulfosoma</taxon>
    </lineage>
</organism>
<proteinExistence type="inferred from homology"/>
<evidence type="ECO:0000313" key="7">
    <source>
        <dbReference type="Proteomes" id="UP000276223"/>
    </source>
</evidence>
<dbReference type="Gene3D" id="2.20.25.90">
    <property type="entry name" value="ADC-like domains"/>
    <property type="match status" value="1"/>
</dbReference>
<evidence type="ECO:0000256" key="4">
    <source>
        <dbReference type="ARBA" id="ARBA00023014"/>
    </source>
</evidence>
<evidence type="ECO:0000259" key="5">
    <source>
        <dbReference type="PROSITE" id="PS51669"/>
    </source>
</evidence>